<organism evidence="1 2">
    <name type="scientific">Stenotrophomonas capsici</name>
    <dbReference type="NCBI Taxonomy" id="3110230"/>
    <lineage>
        <taxon>Bacteria</taxon>
        <taxon>Pseudomonadati</taxon>
        <taxon>Pseudomonadota</taxon>
        <taxon>Gammaproteobacteria</taxon>
        <taxon>Lysobacterales</taxon>
        <taxon>Lysobacteraceae</taxon>
        <taxon>Stenotrophomonas</taxon>
    </lineage>
</organism>
<reference evidence="1 2" key="1">
    <citation type="submission" date="2023-12" db="EMBL/GenBank/DDBJ databases">
        <title>Stenotrophomonas guangdongensis sp. nov., isolated from wilted pepper plants (Capsicum annuum).</title>
        <authorList>
            <person name="Qiu M."/>
            <person name="Li Y."/>
            <person name="Liu Q."/>
            <person name="Zhang X."/>
            <person name="Huang Y."/>
            <person name="Guo R."/>
            <person name="Hu M."/>
            <person name="Zhou J."/>
            <person name="Zhou X."/>
        </authorList>
    </citation>
    <scope>NUCLEOTIDE SEQUENCE [LARGE SCALE GENOMIC DNA]</scope>
    <source>
        <strain evidence="1 2">MH1</strain>
    </source>
</reference>
<name>A0ABU5V3Q2_9GAMM</name>
<dbReference type="EMBL" id="JAYFUH010000164">
    <property type="protein sequence ID" value="MEA5667998.1"/>
    <property type="molecule type" value="Genomic_DNA"/>
</dbReference>
<accession>A0ABU5V3Q2</accession>
<feature type="non-terminal residue" evidence="1">
    <location>
        <position position="1"/>
    </location>
</feature>
<dbReference type="Proteomes" id="UP001301653">
    <property type="component" value="Unassembled WGS sequence"/>
</dbReference>
<proteinExistence type="predicted"/>
<sequence length="304" mass="32765">TAALTLQHGTHDALAQRNEQALLAASDSFQGHARSLVDALRQSHDELQAAFAARDEQRLGNWSQALSAMVERLDQSWTHNGAQVAARQQQICDTLAQTAQAMGEQSQAHARDTLAEISRLVQTASEAPRAAAEVVAELRQKLSDSMVRDTAMLEERGRLLSTLETLLDAVNHASTEQRSAVDALVSTSADLLERVGNRFSAQLEDQTTRLDGAAAQVTTSAVEMASLGDAFGTAVQLFGQSSEALSQRLQLIETALDKSLARSDEQLAYYVAQAREVIDLSMLSQKQIIGELQQLAEARDGSGA</sequence>
<evidence type="ECO:0008006" key="3">
    <source>
        <dbReference type="Google" id="ProtNLM"/>
    </source>
</evidence>
<comment type="caution">
    <text evidence="1">The sequence shown here is derived from an EMBL/GenBank/DDBJ whole genome shotgun (WGS) entry which is preliminary data.</text>
</comment>
<evidence type="ECO:0000313" key="1">
    <source>
        <dbReference type="EMBL" id="MEA5667998.1"/>
    </source>
</evidence>
<evidence type="ECO:0000313" key="2">
    <source>
        <dbReference type="Proteomes" id="UP001301653"/>
    </source>
</evidence>
<protein>
    <recommendedName>
        <fullName evidence="3">DUF802 domain-containing protein</fullName>
    </recommendedName>
</protein>
<keyword evidence="2" id="KW-1185">Reference proteome</keyword>
<gene>
    <name evidence="1" type="ORF">VA603_10680</name>
</gene>